<dbReference type="NCBIfam" id="TIGR01070">
    <property type="entry name" value="mutS1"/>
    <property type="match status" value="1"/>
</dbReference>
<evidence type="ECO:0000313" key="13">
    <source>
        <dbReference type="Proteomes" id="UP000014541"/>
    </source>
</evidence>
<keyword evidence="6 9" id="KW-0238">DNA-binding</keyword>
<evidence type="ECO:0000256" key="5">
    <source>
        <dbReference type="ARBA" id="ARBA00022840"/>
    </source>
</evidence>
<dbReference type="STRING" id="1125699.HMPREF9194_01386"/>
<dbReference type="Gene3D" id="3.40.1170.10">
    <property type="entry name" value="DNA repair protein MutS, domain I"/>
    <property type="match status" value="1"/>
</dbReference>
<dbReference type="SUPFAM" id="SSF48334">
    <property type="entry name" value="DNA repair protein MutS, domain III"/>
    <property type="match status" value="1"/>
</dbReference>
<dbReference type="SMART" id="SM00533">
    <property type="entry name" value="MUTSd"/>
    <property type="match status" value="1"/>
</dbReference>
<evidence type="ECO:0000256" key="6">
    <source>
        <dbReference type="ARBA" id="ARBA00023125"/>
    </source>
</evidence>
<dbReference type="CDD" id="cd03284">
    <property type="entry name" value="ABC_MutS1"/>
    <property type="match status" value="1"/>
</dbReference>
<dbReference type="InterPro" id="IPR005748">
    <property type="entry name" value="DNA_mismatch_repair_MutS"/>
</dbReference>
<evidence type="ECO:0000256" key="1">
    <source>
        <dbReference type="ARBA" id="ARBA00006271"/>
    </source>
</evidence>
<dbReference type="SUPFAM" id="SSF55271">
    <property type="entry name" value="DNA repair protein MutS, domain I"/>
    <property type="match status" value="1"/>
</dbReference>
<evidence type="ECO:0000256" key="3">
    <source>
        <dbReference type="ARBA" id="ARBA00022741"/>
    </source>
</evidence>
<dbReference type="GO" id="GO:0006298">
    <property type="term" value="P:mismatch repair"/>
    <property type="evidence" value="ECO:0007669"/>
    <property type="project" value="UniProtKB-UniRule"/>
</dbReference>
<dbReference type="AlphaFoldDB" id="S3K2A2"/>
<organism evidence="12 13">
    <name type="scientific">Treponema maltophilum ATCC 51939</name>
    <dbReference type="NCBI Taxonomy" id="1125699"/>
    <lineage>
        <taxon>Bacteria</taxon>
        <taxon>Pseudomonadati</taxon>
        <taxon>Spirochaetota</taxon>
        <taxon>Spirochaetia</taxon>
        <taxon>Spirochaetales</taxon>
        <taxon>Treponemataceae</taxon>
        <taxon>Treponema</taxon>
    </lineage>
</organism>
<dbReference type="SMART" id="SM00534">
    <property type="entry name" value="MUTSac"/>
    <property type="match status" value="1"/>
</dbReference>
<dbReference type="PROSITE" id="PS00486">
    <property type="entry name" value="DNA_MISMATCH_REPAIR_2"/>
    <property type="match status" value="1"/>
</dbReference>
<dbReference type="HAMAP" id="MF_00096">
    <property type="entry name" value="MutS"/>
    <property type="match status" value="1"/>
</dbReference>
<dbReference type="PANTHER" id="PTHR11361">
    <property type="entry name" value="DNA MISMATCH REPAIR PROTEIN MUTS FAMILY MEMBER"/>
    <property type="match status" value="1"/>
</dbReference>
<keyword evidence="3 9" id="KW-0547">Nucleotide-binding</keyword>
<keyword evidence="4 9" id="KW-0227">DNA damage</keyword>
<dbReference type="Gene3D" id="1.10.1420.10">
    <property type="match status" value="2"/>
</dbReference>
<dbReference type="OrthoDB" id="9802448at2"/>
<comment type="function">
    <text evidence="8 9">This protein is involved in the repair of mismatches in DNA. It is possible that it carries out the mismatch recognition step. This protein has a weak ATPase activity.</text>
</comment>
<dbReference type="InterPro" id="IPR017261">
    <property type="entry name" value="DNA_mismatch_repair_MutS/MSH"/>
</dbReference>
<dbReference type="Proteomes" id="UP000014541">
    <property type="component" value="Unassembled WGS sequence"/>
</dbReference>
<dbReference type="Pfam" id="PF01624">
    <property type="entry name" value="MutS_I"/>
    <property type="match status" value="1"/>
</dbReference>
<dbReference type="GO" id="GO:0005524">
    <property type="term" value="F:ATP binding"/>
    <property type="evidence" value="ECO:0007669"/>
    <property type="project" value="UniProtKB-UniRule"/>
</dbReference>
<dbReference type="Pfam" id="PF05192">
    <property type="entry name" value="MutS_III"/>
    <property type="match status" value="1"/>
</dbReference>
<feature type="binding site" evidence="9">
    <location>
        <begin position="646"/>
        <end position="653"/>
    </location>
    <ligand>
        <name>ATP</name>
        <dbReference type="ChEBI" id="CHEBI:30616"/>
    </ligand>
</feature>
<name>S3K2A2_TREMA</name>
<evidence type="ECO:0000256" key="8">
    <source>
        <dbReference type="ARBA" id="ARBA00024647"/>
    </source>
</evidence>
<dbReference type="Gene3D" id="3.30.420.110">
    <property type="entry name" value="MutS, connector domain"/>
    <property type="match status" value="1"/>
</dbReference>
<dbReference type="Gene3D" id="3.40.50.300">
    <property type="entry name" value="P-loop containing nucleotide triphosphate hydrolases"/>
    <property type="match status" value="1"/>
</dbReference>
<dbReference type="InterPro" id="IPR016151">
    <property type="entry name" value="DNA_mismatch_repair_MutS_N"/>
</dbReference>
<dbReference type="InterPro" id="IPR007696">
    <property type="entry name" value="DNA_mismatch_repair_MutS_core"/>
</dbReference>
<evidence type="ECO:0000256" key="7">
    <source>
        <dbReference type="ARBA" id="ARBA00023204"/>
    </source>
</evidence>
<dbReference type="Pfam" id="PF05190">
    <property type="entry name" value="MutS_IV"/>
    <property type="match status" value="1"/>
</dbReference>
<gene>
    <name evidence="9" type="primary">mutS</name>
    <name evidence="12" type="ORF">HMPREF9194_01386</name>
</gene>
<dbReference type="InterPro" id="IPR007860">
    <property type="entry name" value="DNA_mmatch_repair_MutS_con_dom"/>
</dbReference>
<reference evidence="12 13" key="1">
    <citation type="submission" date="2013-04" db="EMBL/GenBank/DDBJ databases">
        <title>The Genome Sequence of Treponema maltophilum ATCC 51939.</title>
        <authorList>
            <consortium name="The Broad Institute Genomics Platform"/>
            <person name="Earl A."/>
            <person name="Ward D."/>
            <person name="Feldgarden M."/>
            <person name="Gevers D."/>
            <person name="Leonetti C."/>
            <person name="Blanton J.M."/>
            <person name="Dewhirst F.E."/>
            <person name="Izard J."/>
            <person name="Walker B."/>
            <person name="Young S."/>
            <person name="Zeng Q."/>
            <person name="Gargeya S."/>
            <person name="Fitzgerald M."/>
            <person name="Haas B."/>
            <person name="Abouelleil A."/>
            <person name="Allen A.W."/>
            <person name="Alvarado L."/>
            <person name="Arachchi H.M."/>
            <person name="Berlin A.M."/>
            <person name="Chapman S.B."/>
            <person name="Gainer-Dewar J."/>
            <person name="Goldberg J."/>
            <person name="Griggs A."/>
            <person name="Gujja S."/>
            <person name="Hansen M."/>
            <person name="Howarth C."/>
            <person name="Imamovic A."/>
            <person name="Ireland A."/>
            <person name="Larimer J."/>
            <person name="McCowan C."/>
            <person name="Murphy C."/>
            <person name="Pearson M."/>
            <person name="Poon T.W."/>
            <person name="Priest M."/>
            <person name="Roberts A."/>
            <person name="Saif S."/>
            <person name="Shea T."/>
            <person name="Sisk P."/>
            <person name="Sykes S."/>
            <person name="Wortman J."/>
            <person name="Nusbaum C."/>
            <person name="Birren B."/>
        </authorList>
    </citation>
    <scope>NUCLEOTIDE SEQUENCE [LARGE SCALE GENOMIC DNA]</scope>
    <source>
        <strain evidence="12 13">ATCC 51939</strain>
    </source>
</reference>
<dbReference type="InterPro" id="IPR036678">
    <property type="entry name" value="MutS_con_dom_sf"/>
</dbReference>
<dbReference type="PATRIC" id="fig|1125699.3.peg.1399"/>
<comment type="similarity">
    <text evidence="1 9 10">Belongs to the DNA mismatch repair MutS family.</text>
</comment>
<dbReference type="InterPro" id="IPR007695">
    <property type="entry name" value="DNA_mismatch_repair_MutS-lik_N"/>
</dbReference>
<proteinExistence type="inferred from homology"/>
<keyword evidence="5 9" id="KW-0067">ATP-binding</keyword>
<dbReference type="PANTHER" id="PTHR11361:SF34">
    <property type="entry name" value="DNA MISMATCH REPAIR PROTEIN MSH1, MITOCHONDRIAL"/>
    <property type="match status" value="1"/>
</dbReference>
<evidence type="ECO:0000313" key="12">
    <source>
        <dbReference type="EMBL" id="EPF31056.1"/>
    </source>
</evidence>
<dbReference type="PIRSF" id="PIRSF037677">
    <property type="entry name" value="DNA_mis_repair_Msh6"/>
    <property type="match status" value="1"/>
</dbReference>
<dbReference type="HOGENOM" id="CLU_002472_1_3_12"/>
<dbReference type="GO" id="GO:0005829">
    <property type="term" value="C:cytosol"/>
    <property type="evidence" value="ECO:0007669"/>
    <property type="project" value="TreeGrafter"/>
</dbReference>
<protein>
    <recommendedName>
        <fullName evidence="2 9">DNA mismatch repair protein MutS</fullName>
    </recommendedName>
</protein>
<dbReference type="eggNOG" id="COG0249">
    <property type="taxonomic scope" value="Bacteria"/>
</dbReference>
<evidence type="ECO:0000256" key="9">
    <source>
        <dbReference type="HAMAP-Rule" id="MF_00096"/>
    </source>
</evidence>
<dbReference type="Pfam" id="PF00488">
    <property type="entry name" value="MutS_V"/>
    <property type="match status" value="1"/>
</dbReference>
<evidence type="ECO:0000259" key="11">
    <source>
        <dbReference type="PROSITE" id="PS00486"/>
    </source>
</evidence>
<dbReference type="InterPro" id="IPR007861">
    <property type="entry name" value="DNA_mismatch_repair_MutS_clamp"/>
</dbReference>
<dbReference type="InterPro" id="IPR036187">
    <property type="entry name" value="DNA_mismatch_repair_MutS_sf"/>
</dbReference>
<dbReference type="FunFam" id="3.40.50.300:FF:000870">
    <property type="entry name" value="MutS protein homolog 4"/>
    <property type="match status" value="1"/>
</dbReference>
<evidence type="ECO:0000256" key="2">
    <source>
        <dbReference type="ARBA" id="ARBA00021982"/>
    </source>
</evidence>
<dbReference type="GO" id="GO:0030983">
    <property type="term" value="F:mismatched DNA binding"/>
    <property type="evidence" value="ECO:0007669"/>
    <property type="project" value="InterPro"/>
</dbReference>
<feature type="domain" description="DNA mismatch repair proteins mutS family" evidence="11">
    <location>
        <begin position="720"/>
        <end position="736"/>
    </location>
</feature>
<dbReference type="RefSeq" id="WP_016525667.1">
    <property type="nucleotide sequence ID" value="NZ_KE332518.1"/>
</dbReference>
<dbReference type="SUPFAM" id="SSF53150">
    <property type="entry name" value="DNA repair protein MutS, domain II"/>
    <property type="match status" value="1"/>
</dbReference>
<evidence type="ECO:0000256" key="4">
    <source>
        <dbReference type="ARBA" id="ARBA00022763"/>
    </source>
</evidence>
<evidence type="ECO:0000256" key="10">
    <source>
        <dbReference type="RuleBase" id="RU003756"/>
    </source>
</evidence>
<dbReference type="InterPro" id="IPR000432">
    <property type="entry name" value="DNA_mismatch_repair_MutS_C"/>
</dbReference>
<keyword evidence="13" id="KW-1185">Reference proteome</keyword>
<dbReference type="SUPFAM" id="SSF52540">
    <property type="entry name" value="P-loop containing nucleoside triphosphate hydrolases"/>
    <property type="match status" value="1"/>
</dbReference>
<dbReference type="EMBL" id="ATFF01000006">
    <property type="protein sequence ID" value="EPF31056.1"/>
    <property type="molecule type" value="Genomic_DNA"/>
</dbReference>
<comment type="caution">
    <text evidence="12">The sequence shown here is derived from an EMBL/GenBank/DDBJ whole genome shotgun (WGS) entry which is preliminary data.</text>
</comment>
<keyword evidence="7 9" id="KW-0234">DNA repair</keyword>
<dbReference type="GO" id="GO:0140664">
    <property type="term" value="F:ATP-dependent DNA damage sensor activity"/>
    <property type="evidence" value="ECO:0007669"/>
    <property type="project" value="InterPro"/>
</dbReference>
<dbReference type="InterPro" id="IPR027417">
    <property type="entry name" value="P-loop_NTPase"/>
</dbReference>
<dbReference type="GO" id="GO:0003684">
    <property type="term" value="F:damaged DNA binding"/>
    <property type="evidence" value="ECO:0007669"/>
    <property type="project" value="UniProtKB-UniRule"/>
</dbReference>
<accession>S3K2A2</accession>
<dbReference type="Pfam" id="PF05188">
    <property type="entry name" value="MutS_II"/>
    <property type="match status" value="1"/>
</dbReference>
<dbReference type="InterPro" id="IPR045076">
    <property type="entry name" value="MutS"/>
</dbReference>
<dbReference type="NCBIfam" id="NF003810">
    <property type="entry name" value="PRK05399.1"/>
    <property type="match status" value="1"/>
</dbReference>
<sequence length="913" mass="101533">MDAQNGSNITPLMAQYRKIKAQYAAEVLFFRLGDFYEMFDSDAIEVSRLLNLTLTHRGESPMCGIPYHASRVYIARLLRLGKKIAICEQIALPENGKGLAERKVIEVITPGTALEEEYLEQSTNNFLASVCFAPADSASGAQKPSRNIGAKNLSVSFAYIDISTGTFCATSWKSSDTEEELAKELGRIKPREILVSRSFSESKKTSSVFAQFSNLYVNVEDDWRFDRDSSYKQLLRQFGTVNLQSFSLTAFSPEILAAGSLLAYVLRTSAFSRSDGVLPQVANLSVYSDSQYVILDNSSRRNLEITENLHDGSVQYSLLETVQYTQTAMGSRLLRSFFAHPLRSAEAIRRRQVHIGLFVKAEQTLASVRAVLSKMSDIERLASRIALEKAHAKDLQALRTGLEQWLSIRTLCECFAPGDFSDALYVFETDSALRIIDTIRSALLGDPSTSLTEGGMIKDGWSEELDHYRALQTNFTQILDEYLDEEKRRTGIANLKIRFNRNIGYYMEVTKGKLDAVPEHFILRRALVNGDRYTSERLQELERELTGAGEKIVEIEKRLFLEIRTKLASDIRYLLSVAAETAYIDTIASFAKAAVLHNWVCPDVEEGEAFEIVGGRHPVVELHLPAGEFVPNDASFSEKNFAVVTGPNMAGKSTYLRQNALIVFLAQTGSFVPADKARIGLVDRIFCRVGASDNLARGESTFLVEMAETALILRSATVRSLVIMDEVGRGTSTEDGLSIAWAVCEYVLNVLKSRTFFATHYHELTRIQHNRLQLLCLDVQEREGQIVFTKKIRRGASENSYGLHVARLAGIPQAVIERAQVILESLQKKTPWTQTDDSRFIEPLPAAAGSAAVSRADLPADCAGGASRAVQSPGLFSDEELILDEILSAEPDNLTPLEALQLVARWKKHLSGK</sequence>